<feature type="transmembrane region" description="Helical" evidence="9">
    <location>
        <begin position="446"/>
        <end position="465"/>
    </location>
</feature>
<reference evidence="12 13" key="1">
    <citation type="submission" date="2019-07" db="EMBL/GenBank/DDBJ databases">
        <title>Cryptosporangium phraense sp. nov., isolated from plant litter.</title>
        <authorList>
            <person name="Suriyachadkun C."/>
        </authorList>
    </citation>
    <scope>NUCLEOTIDE SEQUENCE [LARGE SCALE GENOMIC DNA]</scope>
    <source>
        <strain evidence="12 13">A-T 5661</strain>
    </source>
</reference>
<proteinExistence type="predicted"/>
<dbReference type="GO" id="GO:0016747">
    <property type="term" value="F:acyltransferase activity, transferring groups other than amino-acyl groups"/>
    <property type="evidence" value="ECO:0007669"/>
    <property type="project" value="InterPro"/>
</dbReference>
<feature type="transmembrane region" description="Helical" evidence="9">
    <location>
        <begin position="269"/>
        <end position="285"/>
    </location>
</feature>
<evidence type="ECO:0000256" key="1">
    <source>
        <dbReference type="ARBA" id="ARBA00004651"/>
    </source>
</evidence>
<name>A0A545AY67_9ACTN</name>
<dbReference type="GO" id="GO:0005886">
    <property type="term" value="C:plasma membrane"/>
    <property type="evidence" value="ECO:0007669"/>
    <property type="project" value="UniProtKB-SubCell"/>
</dbReference>
<keyword evidence="7 12" id="KW-0012">Acyltransferase</keyword>
<keyword evidence="3 12" id="KW-0808">Transferase</keyword>
<organism evidence="12 13">
    <name type="scientific">Cryptosporangium phraense</name>
    <dbReference type="NCBI Taxonomy" id="2593070"/>
    <lineage>
        <taxon>Bacteria</taxon>
        <taxon>Bacillati</taxon>
        <taxon>Actinomycetota</taxon>
        <taxon>Actinomycetes</taxon>
        <taxon>Cryptosporangiales</taxon>
        <taxon>Cryptosporangiaceae</taxon>
        <taxon>Cryptosporangium</taxon>
    </lineage>
</organism>
<evidence type="ECO:0000313" key="12">
    <source>
        <dbReference type="EMBL" id="TQS46280.1"/>
    </source>
</evidence>
<accession>A0A545AY67</accession>
<keyword evidence="2" id="KW-1003">Cell membrane</keyword>
<dbReference type="OrthoDB" id="3404679at2"/>
<dbReference type="PANTHER" id="PTHR23028:SF53">
    <property type="entry name" value="ACYL_TRANSF_3 DOMAIN-CONTAINING PROTEIN"/>
    <property type="match status" value="1"/>
</dbReference>
<dbReference type="Pfam" id="PF19040">
    <property type="entry name" value="SGNH"/>
    <property type="match status" value="1"/>
</dbReference>
<evidence type="ECO:0000313" key="13">
    <source>
        <dbReference type="Proteomes" id="UP000317982"/>
    </source>
</evidence>
<feature type="domain" description="SGNH" evidence="11">
    <location>
        <begin position="528"/>
        <end position="748"/>
    </location>
</feature>
<feature type="transmembrane region" description="Helical" evidence="9">
    <location>
        <begin position="381"/>
        <end position="402"/>
    </location>
</feature>
<dbReference type="InterPro" id="IPR043968">
    <property type="entry name" value="SGNH"/>
</dbReference>
<evidence type="ECO:0000256" key="7">
    <source>
        <dbReference type="ARBA" id="ARBA00023315"/>
    </source>
</evidence>
<evidence type="ECO:0000259" key="10">
    <source>
        <dbReference type="Pfam" id="PF01757"/>
    </source>
</evidence>
<evidence type="ECO:0000256" key="8">
    <source>
        <dbReference type="SAM" id="MobiDB-lite"/>
    </source>
</evidence>
<feature type="transmembrane region" description="Helical" evidence="9">
    <location>
        <begin position="198"/>
        <end position="216"/>
    </location>
</feature>
<dbReference type="InterPro" id="IPR036514">
    <property type="entry name" value="SGNH_hydro_sf"/>
</dbReference>
<dbReference type="Pfam" id="PF01757">
    <property type="entry name" value="Acyl_transf_3"/>
    <property type="match status" value="1"/>
</dbReference>
<sequence>MLCCRAHSRGPSPVTSSSHRYGSLLSVDSGLSVSAGCGVSVDSTVTVCSLETSHVPDGWGSQFSPDSCPSLPASNGRITAVAGHAEQQTDLAIADETPTPTAVGPLDTPRSSIPEGQLFSRPRGGGSYSPALDGIRALSVIAILLYHGGVELFDGGFLGVDVFFVLSGYLITSLLLVEHDRTGTLHLRNFWIRRARRLLPALALMVGSVLVLFPMLGVEWPSGTRGDALAVLFYVSNWWFVAQGESYAQAFEDPSPFQHTWSLAIEEQWYVLLPLVLLILFRTPLGRRALGWLLAVGAVASAAVMAAVLSTSDGSRAYYGTDARLQGLLVGATLACVFASPVGRRLVDNAIVGVLGWFAFAALLVAFVVTAQADPRMYRGGFLLVALISALLVASVVGTGRYSPRAVLAWPPLVAVGVLSYGIYLWHWPIYLLLNPARTGIDGLPLLVVRIALTGLVSVASFLIVERPLRIGAPPNSLASPQVAAPIAVLALVAALVGVAVPGVAGVKEKSADSVSSLANVAQDPASGGSGANKVLLVGDSNTLSLFAAVRDDPGPDVTLSIATRFGCGVVPYTAAIEGKPVSPEEPLCTDWAAQREMEIEAAQPTVGVLFSGTWEQYDRWIGGRTVPYTSAEWMRVTTADYVQVLREILKYSPRALVVLNHCHSVSDPGLPAATMFAAGRYPPVINDPQRVVATNTAAKKAAATFGGKVAVIDPNPFLCKNGFTEQLDGVQLRTDGVHLTTEGGKLLWKWLEPRLVAAR</sequence>
<dbReference type="InParanoid" id="A0A545AY67"/>
<comment type="caution">
    <text evidence="12">The sequence shown here is derived from an EMBL/GenBank/DDBJ whole genome shotgun (WGS) entry which is preliminary data.</text>
</comment>
<protein>
    <submittedName>
        <fullName evidence="12">Acyltransferase</fullName>
    </submittedName>
</protein>
<evidence type="ECO:0000256" key="6">
    <source>
        <dbReference type="ARBA" id="ARBA00023136"/>
    </source>
</evidence>
<comment type="subcellular location">
    <subcellularLocation>
        <location evidence="1">Cell membrane</location>
        <topology evidence="1">Multi-pass membrane protein</topology>
    </subcellularLocation>
</comment>
<evidence type="ECO:0000259" key="11">
    <source>
        <dbReference type="Pfam" id="PF19040"/>
    </source>
</evidence>
<keyword evidence="6 9" id="KW-0472">Membrane</keyword>
<evidence type="ECO:0000256" key="4">
    <source>
        <dbReference type="ARBA" id="ARBA00022692"/>
    </source>
</evidence>
<dbReference type="InterPro" id="IPR050879">
    <property type="entry name" value="Acyltransferase_3"/>
</dbReference>
<evidence type="ECO:0000256" key="5">
    <source>
        <dbReference type="ARBA" id="ARBA00022989"/>
    </source>
</evidence>
<dbReference type="Gene3D" id="3.40.50.1110">
    <property type="entry name" value="SGNH hydrolase"/>
    <property type="match status" value="1"/>
</dbReference>
<evidence type="ECO:0000256" key="9">
    <source>
        <dbReference type="SAM" id="Phobius"/>
    </source>
</evidence>
<feature type="transmembrane region" description="Helical" evidence="9">
    <location>
        <begin position="485"/>
        <end position="507"/>
    </location>
</feature>
<feature type="transmembrane region" description="Helical" evidence="9">
    <location>
        <begin position="155"/>
        <end position="177"/>
    </location>
</feature>
<evidence type="ECO:0000256" key="3">
    <source>
        <dbReference type="ARBA" id="ARBA00022679"/>
    </source>
</evidence>
<evidence type="ECO:0000256" key="2">
    <source>
        <dbReference type="ARBA" id="ARBA00022475"/>
    </source>
</evidence>
<feature type="transmembrane region" description="Helical" evidence="9">
    <location>
        <begin position="291"/>
        <end position="311"/>
    </location>
</feature>
<feature type="transmembrane region" description="Helical" evidence="9">
    <location>
        <begin position="408"/>
        <end position="434"/>
    </location>
</feature>
<feature type="region of interest" description="Disordered" evidence="8">
    <location>
        <begin position="1"/>
        <end position="20"/>
    </location>
</feature>
<dbReference type="InterPro" id="IPR002656">
    <property type="entry name" value="Acyl_transf_3_dom"/>
</dbReference>
<dbReference type="Proteomes" id="UP000317982">
    <property type="component" value="Unassembled WGS sequence"/>
</dbReference>
<keyword evidence="5 9" id="KW-1133">Transmembrane helix</keyword>
<feature type="transmembrane region" description="Helical" evidence="9">
    <location>
        <begin position="323"/>
        <end position="343"/>
    </location>
</feature>
<dbReference type="AlphaFoldDB" id="A0A545AY67"/>
<feature type="domain" description="Acyltransferase 3" evidence="10">
    <location>
        <begin position="131"/>
        <end position="463"/>
    </location>
</feature>
<keyword evidence="13" id="KW-1185">Reference proteome</keyword>
<keyword evidence="4 9" id="KW-0812">Transmembrane</keyword>
<dbReference type="SUPFAM" id="SSF52266">
    <property type="entry name" value="SGNH hydrolase"/>
    <property type="match status" value="1"/>
</dbReference>
<dbReference type="PANTHER" id="PTHR23028">
    <property type="entry name" value="ACETYLTRANSFERASE"/>
    <property type="match status" value="1"/>
</dbReference>
<dbReference type="GO" id="GO:0009103">
    <property type="term" value="P:lipopolysaccharide biosynthetic process"/>
    <property type="evidence" value="ECO:0007669"/>
    <property type="project" value="TreeGrafter"/>
</dbReference>
<gene>
    <name evidence="12" type="ORF">FL583_02480</name>
</gene>
<dbReference type="EMBL" id="VIRS01000002">
    <property type="protein sequence ID" value="TQS46280.1"/>
    <property type="molecule type" value="Genomic_DNA"/>
</dbReference>
<feature type="transmembrane region" description="Helical" evidence="9">
    <location>
        <begin position="349"/>
        <end position="369"/>
    </location>
</feature>